<organism evidence="1 2">
    <name type="scientific">Fimbriiglobus ruber</name>
    <dbReference type="NCBI Taxonomy" id="1908690"/>
    <lineage>
        <taxon>Bacteria</taxon>
        <taxon>Pseudomonadati</taxon>
        <taxon>Planctomycetota</taxon>
        <taxon>Planctomycetia</taxon>
        <taxon>Gemmatales</taxon>
        <taxon>Gemmataceae</taxon>
        <taxon>Fimbriiglobus</taxon>
    </lineage>
</organism>
<name>A0A225D267_9BACT</name>
<keyword evidence="1" id="KW-0030">Aminoacyl-tRNA synthetase</keyword>
<dbReference type="EMBL" id="NIDE01000019">
    <property type="protein sequence ID" value="OWK35033.1"/>
    <property type="molecule type" value="Genomic_DNA"/>
</dbReference>
<accession>A0A225D267</accession>
<dbReference type="Proteomes" id="UP000214646">
    <property type="component" value="Unassembled WGS sequence"/>
</dbReference>
<comment type="caution">
    <text evidence="1">The sequence shown here is derived from an EMBL/GenBank/DDBJ whole genome shotgun (WGS) entry which is preliminary data.</text>
</comment>
<keyword evidence="1" id="KW-0436">Ligase</keyword>
<dbReference type="GO" id="GO:0004812">
    <property type="term" value="F:aminoacyl-tRNA ligase activity"/>
    <property type="evidence" value="ECO:0007669"/>
    <property type="project" value="UniProtKB-KW"/>
</dbReference>
<gene>
    <name evidence="1" type="ORF">FRUB_09875</name>
</gene>
<evidence type="ECO:0000313" key="1">
    <source>
        <dbReference type="EMBL" id="OWK35033.1"/>
    </source>
</evidence>
<dbReference type="AlphaFoldDB" id="A0A225D267"/>
<reference evidence="2" key="1">
    <citation type="submission" date="2017-06" db="EMBL/GenBank/DDBJ databases">
        <title>Genome analysis of Fimbriiglobus ruber SP5, the first member of the order Planctomycetales with confirmed chitinolytic capability.</title>
        <authorList>
            <person name="Ravin N.V."/>
            <person name="Rakitin A.L."/>
            <person name="Ivanova A.A."/>
            <person name="Beletsky A.V."/>
            <person name="Kulichevskaya I.S."/>
            <person name="Mardanov A.V."/>
            <person name="Dedysh S.N."/>
        </authorList>
    </citation>
    <scope>NUCLEOTIDE SEQUENCE [LARGE SCALE GENOMIC DNA]</scope>
    <source>
        <strain evidence="2">SP5</strain>
    </source>
</reference>
<sequence>MPGIRFANSGVRFANSGVRFANSGVRFANSGRMGSLFPPTYPFRAAGTGFYKTNPFPAEFVPGCGSRLPRHQFLQNEPIPRHLAMARGWSPRRRGIGFYETNQFR</sequence>
<proteinExistence type="predicted"/>
<protein>
    <submittedName>
        <fullName evidence="1">Phenylalanyl-tRNA synthetase beta chain</fullName>
    </submittedName>
</protein>
<evidence type="ECO:0000313" key="2">
    <source>
        <dbReference type="Proteomes" id="UP000214646"/>
    </source>
</evidence>
<keyword evidence="2" id="KW-1185">Reference proteome</keyword>